<sequence>MGDVGIGGDHHQPVAVAGVRGQQVTTGAQLSQASFHEHGDDRPGGVRRVDYVGLVSQRTDEVAQLQPGCGLRPVSAGVHDLSVDAGDRLGRLIVLLVGQADGMRKAGEALLALVLVAEVVRSNTCFQVTQLVGFVLDQLRDVLAGGLGRRLHFCGHPSGDDQAAVELVVLFADLTHFSVFVPKVVRPVAGCTLGVVNGLQGILPGIPVNFPVVNRNAGDGFQFFGHGNGHRRIAVFVTRPYDFMSNLEHI</sequence>
<gene>
    <name evidence="1" type="ORF">GBAR_LOCUS18467</name>
</gene>
<name>A0AA35WU00_GEOBA</name>
<protein>
    <submittedName>
        <fullName evidence="1">Uncharacterized protein</fullName>
    </submittedName>
</protein>
<reference evidence="1" key="1">
    <citation type="submission" date="2023-03" db="EMBL/GenBank/DDBJ databases">
        <authorList>
            <person name="Steffen K."/>
            <person name="Cardenas P."/>
        </authorList>
    </citation>
    <scope>NUCLEOTIDE SEQUENCE</scope>
</reference>
<dbReference type="EMBL" id="CASHTH010002619">
    <property type="protein sequence ID" value="CAI8032709.1"/>
    <property type="molecule type" value="Genomic_DNA"/>
</dbReference>
<dbReference type="AlphaFoldDB" id="A0AA35WU00"/>
<evidence type="ECO:0000313" key="2">
    <source>
        <dbReference type="Proteomes" id="UP001174909"/>
    </source>
</evidence>
<dbReference type="Proteomes" id="UP001174909">
    <property type="component" value="Unassembled WGS sequence"/>
</dbReference>
<proteinExistence type="predicted"/>
<evidence type="ECO:0000313" key="1">
    <source>
        <dbReference type="EMBL" id="CAI8032709.1"/>
    </source>
</evidence>
<accession>A0AA35WU00</accession>
<organism evidence="1 2">
    <name type="scientific">Geodia barretti</name>
    <name type="common">Barrett's horny sponge</name>
    <dbReference type="NCBI Taxonomy" id="519541"/>
    <lineage>
        <taxon>Eukaryota</taxon>
        <taxon>Metazoa</taxon>
        <taxon>Porifera</taxon>
        <taxon>Demospongiae</taxon>
        <taxon>Heteroscleromorpha</taxon>
        <taxon>Tetractinellida</taxon>
        <taxon>Astrophorina</taxon>
        <taxon>Geodiidae</taxon>
        <taxon>Geodia</taxon>
    </lineage>
</organism>
<keyword evidence="2" id="KW-1185">Reference proteome</keyword>
<comment type="caution">
    <text evidence="1">The sequence shown here is derived from an EMBL/GenBank/DDBJ whole genome shotgun (WGS) entry which is preliminary data.</text>
</comment>